<dbReference type="Proteomes" id="UP000220969">
    <property type="component" value="Unassembled WGS sequence"/>
</dbReference>
<dbReference type="GO" id="GO:0006260">
    <property type="term" value="P:DNA replication"/>
    <property type="evidence" value="ECO:0007669"/>
    <property type="project" value="UniProtKB-KW"/>
</dbReference>
<gene>
    <name evidence="3" type="ORF">CN678_14320</name>
</gene>
<keyword evidence="2" id="KW-0235">DNA replication</keyword>
<protein>
    <submittedName>
        <fullName evidence="3">Replication protein</fullName>
    </submittedName>
</protein>
<proteinExistence type="inferred from homology"/>
<evidence type="ECO:0000256" key="1">
    <source>
        <dbReference type="ARBA" id="ARBA00008909"/>
    </source>
</evidence>
<comment type="caution">
    <text evidence="3">The sequence shown here is derived from an EMBL/GenBank/DDBJ whole genome shotgun (WGS) entry which is preliminary data.</text>
</comment>
<reference evidence="3" key="1">
    <citation type="submission" date="2017-09" db="EMBL/GenBank/DDBJ databases">
        <title>Large-scale bioinformatics analysis of Bacillus genomes uncovers conserved roles of natural products in bacterial physiology.</title>
        <authorList>
            <consortium name="Agbiome Team Llc"/>
            <person name="Bleich R.M."/>
            <person name="Kirk G.J."/>
            <person name="Santa Maria K.C."/>
            <person name="Allen S.E."/>
            <person name="Farag S."/>
            <person name="Shank E.A."/>
            <person name="Bowers A."/>
        </authorList>
    </citation>
    <scope>NUCLEOTIDE SEQUENCE</scope>
    <source>
        <strain evidence="3">AFS005430</strain>
    </source>
</reference>
<dbReference type="EMBL" id="NUEH01000031">
    <property type="protein sequence ID" value="PEI85883.1"/>
    <property type="molecule type" value="Genomic_DNA"/>
</dbReference>
<dbReference type="AlphaFoldDB" id="A0AB73QWI8"/>
<dbReference type="Pfam" id="PF01446">
    <property type="entry name" value="Rep_1"/>
    <property type="match status" value="1"/>
</dbReference>
<organism evidence="3">
    <name type="scientific">Bacillus toyonensis</name>
    <dbReference type="NCBI Taxonomy" id="155322"/>
    <lineage>
        <taxon>Bacteria</taxon>
        <taxon>Bacillati</taxon>
        <taxon>Bacillota</taxon>
        <taxon>Bacilli</taxon>
        <taxon>Bacillales</taxon>
        <taxon>Bacillaceae</taxon>
        <taxon>Bacillus</taxon>
        <taxon>Bacillus cereus group</taxon>
    </lineage>
</organism>
<accession>A0AB73QWI8</accession>
<dbReference type="RefSeq" id="WP_098164535.1">
    <property type="nucleotide sequence ID" value="NZ_NUEH01000031.1"/>
</dbReference>
<name>A0AB73QWI8_9BACI</name>
<comment type="similarity">
    <text evidence="1">Belongs to the Gram-positive plasmids replication protein type 1 family.</text>
</comment>
<dbReference type="InterPro" id="IPR000989">
    <property type="entry name" value="Rep"/>
</dbReference>
<dbReference type="GO" id="GO:0003677">
    <property type="term" value="F:DNA binding"/>
    <property type="evidence" value="ECO:0007669"/>
    <property type="project" value="InterPro"/>
</dbReference>
<evidence type="ECO:0000256" key="2">
    <source>
        <dbReference type="ARBA" id="ARBA00022705"/>
    </source>
</evidence>
<evidence type="ECO:0000313" key="3">
    <source>
        <dbReference type="EMBL" id="PEI85883.1"/>
    </source>
</evidence>
<sequence length="363" mass="42344">MNKFDNLTVLSDVRESDGKERPWQDKKERSLKMADAFQEAGLEKKAERMCTCGNVLVFNKEQSGIKLAYAQFCQVRLCPMCTWRRSLKIATQNKQIVEVANERQRLRWIFLTLTIKNVEGHELKDTVKHLMKSWNRFMGYKKVEESNLGWFRGLEITRDKHKKIGKERYKNNPRYYDSIGVKAGDENPNYNTYHPHFHVLIAVPPNYFGKNYINQKEWTSLWKKAIQVDYTPIVDVRPVKARNKKKSIFDSIYEIENAIEEQNAVFEVSKYPVKDTDIVNLDDVEESAEVVKIVDGALQYTRLIAYGGLLKDIKKELGLSDAEAEDTDLIQIDESQKDEIAEEIQQVTAYWHFGLKNYVLQSK</sequence>